<keyword evidence="5" id="KW-0680">Restriction system</keyword>
<organism evidence="10 11">
    <name type="scientific">Stenotrophomonas forensis</name>
    <dbReference type="NCBI Taxonomy" id="2871169"/>
    <lineage>
        <taxon>Bacteria</taxon>
        <taxon>Pseudomonadati</taxon>
        <taxon>Pseudomonadota</taxon>
        <taxon>Gammaproteobacteria</taxon>
        <taxon>Lysobacterales</taxon>
        <taxon>Lysobacteraceae</taxon>
        <taxon>Stenotrophomonas</taxon>
        <taxon>Stenotrophomonas maltophilia group</taxon>
    </lineage>
</organism>
<dbReference type="EC" id="2.1.1.-" evidence="8"/>
<evidence type="ECO:0000256" key="8">
    <source>
        <dbReference type="RuleBase" id="RU362026"/>
    </source>
</evidence>
<keyword evidence="11" id="KW-1185">Reference proteome</keyword>
<gene>
    <name evidence="10" type="ORF">K5L94_21180</name>
</gene>
<sequence>MDIIKDLHGVDWSFPAVGNTGIHAMHWYPATYVSAIPGTLIGHLTSPGDTVLDPFCGSGTSGVEAIRLGRKYVGIDNNPVACLISSAKLYFPAVRAFEVEINKIQLDATALLMGGRDKDHPRIDELIKWYHPETLQEILAVLSSVVDRPDGHIKDCLLAVLSSVLKSTSSQGRHWGWVCDNVRPKSEEIVYRPALTNFINSCNQYLRNSISAFGEACANDSSVTRVLVRRRSRVLNGDSVELMRKRAADSVNLIVTSPPYFGVADYVKSQRLTYLWFDIPELAGRKLGFTDFEALRARESGARSNRSRSSSYSSYIDYMKSFFLSSSRILRDDGYLALVVGESASRPRTTEQLLALAGDAGLSLKMRKERDILSHRRRLMAKVASEDILIFSLSN</sequence>
<evidence type="ECO:0000256" key="3">
    <source>
        <dbReference type="ARBA" id="ARBA00022679"/>
    </source>
</evidence>
<dbReference type="PROSITE" id="PS00093">
    <property type="entry name" value="N4_MTASE"/>
    <property type="match status" value="1"/>
</dbReference>
<feature type="domain" description="DNA methylase N-4/N-6" evidence="9">
    <location>
        <begin position="27"/>
        <end position="84"/>
    </location>
</feature>
<accession>A0ABY7Y0S3</accession>
<evidence type="ECO:0000313" key="10">
    <source>
        <dbReference type="EMBL" id="WDM63578.1"/>
    </source>
</evidence>
<evidence type="ECO:0000256" key="6">
    <source>
        <dbReference type="ARBA" id="ARBA00023125"/>
    </source>
</evidence>
<comment type="similarity">
    <text evidence="1">Belongs to the N(4)/N(6)-methyltransferase family. N(4) subfamily.</text>
</comment>
<keyword evidence="3" id="KW-0808">Transferase</keyword>
<keyword evidence="6" id="KW-0238">DNA-binding</keyword>
<evidence type="ECO:0000256" key="4">
    <source>
        <dbReference type="ARBA" id="ARBA00022691"/>
    </source>
</evidence>
<evidence type="ECO:0000259" key="9">
    <source>
        <dbReference type="Pfam" id="PF01555"/>
    </source>
</evidence>
<dbReference type="InterPro" id="IPR029063">
    <property type="entry name" value="SAM-dependent_MTases_sf"/>
</dbReference>
<dbReference type="SUPFAM" id="SSF53335">
    <property type="entry name" value="S-adenosyl-L-methionine-dependent methyltransferases"/>
    <property type="match status" value="2"/>
</dbReference>
<dbReference type="RefSeq" id="WP_274511313.1">
    <property type="nucleotide sequence ID" value="NZ_CP082270.1"/>
</dbReference>
<evidence type="ECO:0000313" key="11">
    <source>
        <dbReference type="Proteomes" id="UP001216828"/>
    </source>
</evidence>
<evidence type="ECO:0000256" key="1">
    <source>
        <dbReference type="ARBA" id="ARBA00010203"/>
    </source>
</evidence>
<dbReference type="InterPro" id="IPR001091">
    <property type="entry name" value="RM_Methyltransferase"/>
</dbReference>
<proteinExistence type="inferred from homology"/>
<dbReference type="Pfam" id="PF01555">
    <property type="entry name" value="N6_N4_Mtase"/>
    <property type="match status" value="1"/>
</dbReference>
<comment type="catalytic activity">
    <reaction evidence="7">
        <text>a 2'-deoxycytidine in DNA + S-adenosyl-L-methionine = an N(4)-methyl-2'-deoxycytidine in DNA + S-adenosyl-L-homocysteine + H(+)</text>
        <dbReference type="Rhea" id="RHEA:16857"/>
        <dbReference type="Rhea" id="RHEA-COMP:11369"/>
        <dbReference type="Rhea" id="RHEA-COMP:13674"/>
        <dbReference type="ChEBI" id="CHEBI:15378"/>
        <dbReference type="ChEBI" id="CHEBI:57856"/>
        <dbReference type="ChEBI" id="CHEBI:59789"/>
        <dbReference type="ChEBI" id="CHEBI:85452"/>
        <dbReference type="ChEBI" id="CHEBI:137933"/>
        <dbReference type="EC" id="2.1.1.113"/>
    </reaction>
</comment>
<dbReference type="Gene3D" id="3.40.50.150">
    <property type="entry name" value="Vaccinia Virus protein VP39"/>
    <property type="match status" value="2"/>
</dbReference>
<reference evidence="10 11" key="1">
    <citation type="submission" date="2021-08" db="EMBL/GenBank/DDBJ databases">
        <title>Stenotrophomonas forensis sp. nov., isolated from contaminated viral transport media.</title>
        <authorList>
            <person name="Nguyen S.V."/>
            <person name="Edwards D."/>
            <person name="Scott S."/>
            <person name="Doss J."/>
            <person name="Merid S."/>
            <person name="Zelaya E."/>
            <person name="Maza C."/>
            <person name="Mann M."/>
            <person name="Hamilton B."/>
            <person name="Blackwell R."/>
            <person name="Tran A."/>
            <person name="Hauser J."/>
        </authorList>
    </citation>
    <scope>NUCLEOTIDE SEQUENCE [LARGE SCALE GENOMIC DNA]</scope>
    <source>
        <strain evidence="10 11">DFS-20110405</strain>
    </source>
</reference>
<dbReference type="Proteomes" id="UP001216828">
    <property type="component" value="Chromosome"/>
</dbReference>
<name>A0ABY7Y0S3_9GAMM</name>
<keyword evidence="2" id="KW-0489">Methyltransferase</keyword>
<evidence type="ECO:0000256" key="7">
    <source>
        <dbReference type="ARBA" id="ARBA00049120"/>
    </source>
</evidence>
<keyword evidence="4" id="KW-0949">S-adenosyl-L-methionine</keyword>
<dbReference type="EMBL" id="CP082270">
    <property type="protein sequence ID" value="WDM63578.1"/>
    <property type="molecule type" value="Genomic_DNA"/>
</dbReference>
<dbReference type="InterPro" id="IPR017985">
    <property type="entry name" value="MeTrfase_CN4_CS"/>
</dbReference>
<dbReference type="InterPro" id="IPR002941">
    <property type="entry name" value="DNA_methylase_N4/N6"/>
</dbReference>
<evidence type="ECO:0000256" key="2">
    <source>
        <dbReference type="ARBA" id="ARBA00022603"/>
    </source>
</evidence>
<protein>
    <recommendedName>
        <fullName evidence="8">Methyltransferase</fullName>
        <ecNumber evidence="8">2.1.1.-</ecNumber>
    </recommendedName>
</protein>
<dbReference type="PRINTS" id="PR00508">
    <property type="entry name" value="S21N4MTFRASE"/>
</dbReference>
<dbReference type="CDD" id="cd02440">
    <property type="entry name" value="AdoMet_MTases"/>
    <property type="match status" value="1"/>
</dbReference>
<evidence type="ECO:0000256" key="5">
    <source>
        <dbReference type="ARBA" id="ARBA00022747"/>
    </source>
</evidence>